<comment type="caution">
    <text evidence="1">The sequence shown here is derived from an EMBL/GenBank/DDBJ whole genome shotgun (WGS) entry which is preliminary data.</text>
</comment>
<accession>A0A328VDC0</accession>
<sequence length="95" mass="10893">MHCPLYALVTRASNSAAREGERERGLGRLAESDQLISSRTERGLVCCLFCLHSPIFWRSLWLQWLLFAGGDSIMPVKKPWTMEPGRDVSVDDWRQ</sequence>
<evidence type="ECO:0000313" key="1">
    <source>
        <dbReference type="EMBL" id="RAQ94811.1"/>
    </source>
</evidence>
<dbReference type="Proteomes" id="UP000248706">
    <property type="component" value="Unassembled WGS sequence"/>
</dbReference>
<proteinExistence type="predicted"/>
<keyword evidence="2" id="KW-1185">Reference proteome</keyword>
<name>A0A328VDC0_9CHLR</name>
<evidence type="ECO:0000313" key="2">
    <source>
        <dbReference type="Proteomes" id="UP000248706"/>
    </source>
</evidence>
<organism evidence="1 2">
    <name type="scientific">Thermogemmatispora tikiterensis</name>
    <dbReference type="NCBI Taxonomy" id="1825093"/>
    <lineage>
        <taxon>Bacteria</taxon>
        <taxon>Bacillati</taxon>
        <taxon>Chloroflexota</taxon>
        <taxon>Ktedonobacteria</taxon>
        <taxon>Thermogemmatisporales</taxon>
        <taxon>Thermogemmatisporaceae</taxon>
        <taxon>Thermogemmatispora</taxon>
    </lineage>
</organism>
<dbReference type="AlphaFoldDB" id="A0A328VDC0"/>
<gene>
    <name evidence="1" type="ORF">A4R35_04635</name>
</gene>
<protein>
    <submittedName>
        <fullName evidence="1">Uncharacterized protein</fullName>
    </submittedName>
</protein>
<dbReference type="EMBL" id="MCIF01000002">
    <property type="protein sequence ID" value="RAQ94811.1"/>
    <property type="molecule type" value="Genomic_DNA"/>
</dbReference>
<reference evidence="1 2" key="1">
    <citation type="submission" date="2016-08" db="EMBL/GenBank/DDBJ databases">
        <title>Analysis of Carbohydrate Active Enzymes in Thermogemmatispora T81 Reveals Carbohydrate Degradation Ability.</title>
        <authorList>
            <person name="Tomazini A."/>
            <person name="Lal S."/>
            <person name="Stott M."/>
            <person name="Henrissat B."/>
            <person name="Polikarpov I."/>
            <person name="Sparling R."/>
            <person name="Levin D.B."/>
        </authorList>
    </citation>
    <scope>NUCLEOTIDE SEQUENCE [LARGE SCALE GENOMIC DNA]</scope>
    <source>
        <strain evidence="1 2">T81</strain>
    </source>
</reference>